<keyword evidence="4" id="KW-1185">Reference proteome</keyword>
<dbReference type="EMBL" id="LT906465">
    <property type="protein sequence ID" value="SNV32107.1"/>
    <property type="molecule type" value="Genomic_DNA"/>
</dbReference>
<gene>
    <name evidence="1" type="ORF">SAMEA4412677_00105</name>
    <name evidence="2" type="ORF">SAMEA4412677_00550</name>
    <name evidence="3" type="ORF">SAMEA4412677_00606</name>
</gene>
<sequence>MKNNAVVEENKMWGTFCPKRLKKLSIFYLRYQNFIIILPNLTVALDV</sequence>
<name>A0A239WQV8_9FLAO</name>
<dbReference type="EMBL" id="LT906465">
    <property type="protein sequence ID" value="SNV36985.1"/>
    <property type="molecule type" value="Genomic_DNA"/>
</dbReference>
<dbReference type="KEGG" id="ctak:4412677_00550"/>
<dbReference type="EMBL" id="LT906465">
    <property type="protein sequence ID" value="SNV36488.1"/>
    <property type="molecule type" value="Genomic_DNA"/>
</dbReference>
<dbReference type="Proteomes" id="UP000215196">
    <property type="component" value="Chromosome 1"/>
</dbReference>
<dbReference type="AlphaFoldDB" id="A0A239WQV8"/>
<accession>A0A239WQV8</accession>
<evidence type="ECO:0000313" key="4">
    <source>
        <dbReference type="Proteomes" id="UP000215196"/>
    </source>
</evidence>
<organism evidence="3 4">
    <name type="scientific">Chryseobacterium taklimakanense</name>
    <dbReference type="NCBI Taxonomy" id="536441"/>
    <lineage>
        <taxon>Bacteria</taxon>
        <taxon>Pseudomonadati</taxon>
        <taxon>Bacteroidota</taxon>
        <taxon>Flavobacteriia</taxon>
        <taxon>Flavobacteriales</taxon>
        <taxon>Weeksellaceae</taxon>
        <taxon>Chryseobacterium group</taxon>
        <taxon>Chryseobacterium</taxon>
    </lineage>
</organism>
<dbReference type="KEGG" id="ctak:4412677_00105"/>
<proteinExistence type="predicted"/>
<evidence type="ECO:0000313" key="1">
    <source>
        <dbReference type="EMBL" id="SNV32107.1"/>
    </source>
</evidence>
<reference evidence="3 4" key="1">
    <citation type="submission" date="2017-06" db="EMBL/GenBank/DDBJ databases">
        <authorList>
            <consortium name="Pathogen Informatics"/>
        </authorList>
    </citation>
    <scope>NUCLEOTIDE SEQUENCE [LARGE SCALE GENOMIC DNA]</scope>
    <source>
        <strain evidence="3 4">NCTC13490</strain>
    </source>
</reference>
<evidence type="ECO:0000313" key="3">
    <source>
        <dbReference type="EMBL" id="SNV36985.1"/>
    </source>
</evidence>
<protein>
    <submittedName>
        <fullName evidence="3">Uncharacterized protein</fullName>
    </submittedName>
</protein>
<evidence type="ECO:0000313" key="2">
    <source>
        <dbReference type="EMBL" id="SNV36488.1"/>
    </source>
</evidence>
<dbReference type="KEGG" id="ctak:4412677_00606"/>